<keyword evidence="5" id="KW-1133">Transmembrane helix</keyword>
<dbReference type="PROSITE" id="PS50110">
    <property type="entry name" value="RESPONSE_REGULATORY"/>
    <property type="match status" value="1"/>
</dbReference>
<keyword evidence="3 4" id="KW-0597">Phosphoprotein</keyword>
<dbReference type="PANTHER" id="PTHR43065:SF49">
    <property type="entry name" value="HISTIDINE KINASE"/>
    <property type="match status" value="1"/>
</dbReference>
<dbReference type="SMART" id="SM00387">
    <property type="entry name" value="HATPase_c"/>
    <property type="match status" value="1"/>
</dbReference>
<dbReference type="PANTHER" id="PTHR43065">
    <property type="entry name" value="SENSOR HISTIDINE KINASE"/>
    <property type="match status" value="1"/>
</dbReference>
<reference evidence="9 10" key="1">
    <citation type="submission" date="2024-04" db="EMBL/GenBank/DDBJ databases">
        <title>Draft genome sequence of Pseudophaeobacter arcticus NBRC 116598.</title>
        <authorList>
            <person name="Miyakawa T."/>
            <person name="Kusuya Y."/>
            <person name="Miura T."/>
        </authorList>
    </citation>
    <scope>NUCLEOTIDE SEQUENCE [LARGE SCALE GENOMIC DNA]</scope>
    <source>
        <strain evidence="9 10">SU-CL00105</strain>
    </source>
</reference>
<dbReference type="InterPro" id="IPR013656">
    <property type="entry name" value="PAS_4"/>
</dbReference>
<dbReference type="InterPro" id="IPR035965">
    <property type="entry name" value="PAS-like_dom_sf"/>
</dbReference>
<dbReference type="PROSITE" id="PS50109">
    <property type="entry name" value="HIS_KIN"/>
    <property type="match status" value="1"/>
</dbReference>
<evidence type="ECO:0000313" key="9">
    <source>
        <dbReference type="EMBL" id="GAA6195674.1"/>
    </source>
</evidence>
<dbReference type="Pfam" id="PF08447">
    <property type="entry name" value="PAS_3"/>
    <property type="match status" value="1"/>
</dbReference>
<dbReference type="InterPro" id="IPR013655">
    <property type="entry name" value="PAS_fold_3"/>
</dbReference>
<dbReference type="SUPFAM" id="SSF47384">
    <property type="entry name" value="Homodimeric domain of signal transducing histidine kinase"/>
    <property type="match status" value="1"/>
</dbReference>
<feature type="transmembrane region" description="Helical" evidence="5">
    <location>
        <begin position="30"/>
        <end position="48"/>
    </location>
</feature>
<gene>
    <name evidence="9" type="ORF">NBRC116598_11180</name>
</gene>
<dbReference type="CDD" id="cd00082">
    <property type="entry name" value="HisKA"/>
    <property type="match status" value="1"/>
</dbReference>
<evidence type="ECO:0000313" key="10">
    <source>
        <dbReference type="Proteomes" id="UP001441944"/>
    </source>
</evidence>
<evidence type="ECO:0000256" key="5">
    <source>
        <dbReference type="SAM" id="Phobius"/>
    </source>
</evidence>
<comment type="caution">
    <text evidence="9">The sequence shown here is derived from an EMBL/GenBank/DDBJ whole genome shotgun (WGS) entry which is preliminary data.</text>
</comment>
<dbReference type="Pfam" id="PF02518">
    <property type="entry name" value="HATPase_c"/>
    <property type="match status" value="1"/>
</dbReference>
<dbReference type="InterPro" id="IPR011006">
    <property type="entry name" value="CheY-like_superfamily"/>
</dbReference>
<dbReference type="InterPro" id="IPR003594">
    <property type="entry name" value="HATPase_dom"/>
</dbReference>
<evidence type="ECO:0000259" key="8">
    <source>
        <dbReference type="PROSITE" id="PS50112"/>
    </source>
</evidence>
<feature type="domain" description="Response regulatory" evidence="7">
    <location>
        <begin position="902"/>
        <end position="1019"/>
    </location>
</feature>
<dbReference type="SUPFAM" id="SSF55874">
    <property type="entry name" value="ATPase domain of HSP90 chaperone/DNA topoisomerase II/histidine kinase"/>
    <property type="match status" value="1"/>
</dbReference>
<keyword evidence="5" id="KW-0812">Transmembrane</keyword>
<dbReference type="InterPro" id="IPR004358">
    <property type="entry name" value="Sig_transdc_His_kin-like_C"/>
</dbReference>
<feature type="domain" description="Histidine kinase" evidence="6">
    <location>
        <begin position="656"/>
        <end position="879"/>
    </location>
</feature>
<protein>
    <recommendedName>
        <fullName evidence="2">histidine kinase</fullName>
        <ecNumber evidence="2">2.7.13.3</ecNumber>
    </recommendedName>
</protein>
<dbReference type="InterPro" id="IPR005467">
    <property type="entry name" value="His_kinase_dom"/>
</dbReference>
<organism evidence="9 10">
    <name type="scientific">Pseudophaeobacter arcticus</name>
    <dbReference type="NCBI Taxonomy" id="385492"/>
    <lineage>
        <taxon>Bacteria</taxon>
        <taxon>Pseudomonadati</taxon>
        <taxon>Pseudomonadota</taxon>
        <taxon>Alphaproteobacteria</taxon>
        <taxon>Rhodobacterales</taxon>
        <taxon>Paracoccaceae</taxon>
        <taxon>Pseudophaeobacter</taxon>
    </lineage>
</organism>
<dbReference type="SUPFAM" id="SSF52172">
    <property type="entry name" value="CheY-like"/>
    <property type="match status" value="1"/>
</dbReference>
<proteinExistence type="predicted"/>
<dbReference type="Pfam" id="PF00072">
    <property type="entry name" value="Response_reg"/>
    <property type="match status" value="1"/>
</dbReference>
<evidence type="ECO:0000256" key="4">
    <source>
        <dbReference type="PROSITE-ProRule" id="PRU00169"/>
    </source>
</evidence>
<comment type="catalytic activity">
    <reaction evidence="1">
        <text>ATP + protein L-histidine = ADP + protein N-phospho-L-histidine.</text>
        <dbReference type="EC" id="2.7.13.3"/>
    </reaction>
</comment>
<dbReference type="InterPro" id="IPR036097">
    <property type="entry name" value="HisK_dim/P_sf"/>
</dbReference>
<dbReference type="SUPFAM" id="SSF55785">
    <property type="entry name" value="PYP-like sensor domain (PAS domain)"/>
    <property type="match status" value="2"/>
</dbReference>
<feature type="transmembrane region" description="Helical" evidence="5">
    <location>
        <begin position="298"/>
        <end position="316"/>
    </location>
</feature>
<dbReference type="Pfam" id="PF00512">
    <property type="entry name" value="HisKA"/>
    <property type="match status" value="1"/>
</dbReference>
<dbReference type="CDD" id="cd12914">
    <property type="entry name" value="PDC1_DGC_like"/>
    <property type="match status" value="1"/>
</dbReference>
<dbReference type="CDD" id="cd00130">
    <property type="entry name" value="PAS"/>
    <property type="match status" value="1"/>
</dbReference>
<evidence type="ECO:0000256" key="1">
    <source>
        <dbReference type="ARBA" id="ARBA00000085"/>
    </source>
</evidence>
<dbReference type="Proteomes" id="UP001441944">
    <property type="component" value="Unassembled WGS sequence"/>
</dbReference>
<dbReference type="SMART" id="SM00448">
    <property type="entry name" value="REC"/>
    <property type="match status" value="1"/>
</dbReference>
<dbReference type="PROSITE" id="PS50112">
    <property type="entry name" value="PAS"/>
    <property type="match status" value="1"/>
</dbReference>
<keyword evidence="5" id="KW-0472">Membrane</keyword>
<dbReference type="SMART" id="SM00388">
    <property type="entry name" value="HisKA"/>
    <property type="match status" value="1"/>
</dbReference>
<evidence type="ECO:0000259" key="6">
    <source>
        <dbReference type="PROSITE" id="PS50109"/>
    </source>
</evidence>
<dbReference type="PRINTS" id="PR00344">
    <property type="entry name" value="BCTRLSENSOR"/>
</dbReference>
<feature type="domain" description="PAS" evidence="8">
    <location>
        <begin position="505"/>
        <end position="581"/>
    </location>
</feature>
<evidence type="ECO:0000256" key="3">
    <source>
        <dbReference type="ARBA" id="ARBA00022553"/>
    </source>
</evidence>
<dbReference type="InterPro" id="IPR000014">
    <property type="entry name" value="PAS"/>
</dbReference>
<evidence type="ECO:0000256" key="2">
    <source>
        <dbReference type="ARBA" id="ARBA00012438"/>
    </source>
</evidence>
<dbReference type="EMBL" id="BAABWU010000003">
    <property type="protein sequence ID" value="GAA6195674.1"/>
    <property type="molecule type" value="Genomic_DNA"/>
</dbReference>
<dbReference type="InterPro" id="IPR001789">
    <property type="entry name" value="Sig_transdc_resp-reg_receiver"/>
</dbReference>
<dbReference type="Gene3D" id="3.30.450.20">
    <property type="entry name" value="PAS domain"/>
    <property type="match status" value="3"/>
</dbReference>
<name>A0ABQ0AIH7_9RHOB</name>
<dbReference type="Gene3D" id="1.10.287.130">
    <property type="match status" value="1"/>
</dbReference>
<dbReference type="EC" id="2.7.13.3" evidence="2"/>
<evidence type="ECO:0000259" key="7">
    <source>
        <dbReference type="PROSITE" id="PS50110"/>
    </source>
</evidence>
<dbReference type="Gene3D" id="3.40.50.2300">
    <property type="match status" value="1"/>
</dbReference>
<feature type="modified residue" description="4-aspartylphosphate" evidence="4">
    <location>
        <position position="953"/>
    </location>
</feature>
<keyword evidence="10" id="KW-1185">Reference proteome</keyword>
<sequence>MNDQPLEDVPIKAAVKGSEIVKSLRFRLEILLLIIAVPAIAIMIQMGVMERTRLLEERAAKTDAITARIERAQARRIDETRAFLIELAQAPALQDPGSPECGAFLAGVLPLVPNYLNLGVSVASGKMVCAGAAGAEPVGLGDQGYFQKTMQEGGFNAGTYMFDRGLQQASIGFSYPVRTKDTGDIAGVLIAFVALDWWSDRLAEESLPENSVAYIIDSHNQMVATFPKQEDLHGRAAKNFGGGKDWQRTETAETFDAGDGVRRVYSHRVFYDGGADQKLFLSLGLAGDEALQGARNRILLHLALITAVVVLLWRLAARVMERTVYKPFNALHREVVRLVDRQGGSDSAAPPVSASSVTEIDALTQSIRGISNERQEAEADRQHRVETMSALLEALPDTYFRVGPEGEILDYRAYNEADLYLSPETFLGSKFTDILPMDLGAKFEEIRLKVVETGGVPAWEYTLGVAGKTQHFEARVCPVSDRKETIFVIRNISDRHEAEMMQRAAEERLDLIIRNLPGAVIQSEYAAEGQVKITYVSPQCEAIWEASAEEILADPGILSRAHDPDDLVQFRELRRQALETGAQFQHRYKITSRSGVTRWLDFFGSQPRSKSDGAKVVEAFFLDVTREIEAQHRFEHEREVSSRAQKNEAIGQMTGGVAHDFNNLLAVIMGNLELLLDDIEQEEHRQLITGSINATKRGADLTGNMLAFARKARLEPEIIDLNRLVSDAGNWIGRTLSARISVETTLLAGLWKITADPSSTESALLNLIVNARDAMPEGGSLTIETANMRIDQTYVDSRLAELEPGRYVMLAVSDTGHGMSEDTVQHVFDPFFSTKAPGAGSGLGLSMVEGFMQQSGGTVQVYSEPDVGTTFKLYFPVSADEPDAIVAPPIERSEADHTQSGRILAVEDEAEVLAILVTVLEKAGYEVVEAASGDQALEIFTRDPDGFDMLLTDIVMPGKLQGTTLSRRLRELAPELPVVFMSGYASESTIHGNGLRPEDIRLMKPVQRRDLLAAVFKAVTTGLKQPPSS</sequence>
<dbReference type="Pfam" id="PF08448">
    <property type="entry name" value="PAS_4"/>
    <property type="match status" value="1"/>
</dbReference>
<dbReference type="Gene3D" id="3.30.565.10">
    <property type="entry name" value="Histidine kinase-like ATPase, C-terminal domain"/>
    <property type="match status" value="1"/>
</dbReference>
<accession>A0ABQ0AIH7</accession>
<dbReference type="InterPro" id="IPR003661">
    <property type="entry name" value="HisK_dim/P_dom"/>
</dbReference>
<dbReference type="RefSeq" id="WP_353397778.1">
    <property type="nucleotide sequence ID" value="NZ_BAABWU010000003.1"/>
</dbReference>
<dbReference type="InterPro" id="IPR036890">
    <property type="entry name" value="HATPase_C_sf"/>
</dbReference>